<name>A0A955L0B1_9BACT</name>
<evidence type="ECO:0000259" key="2">
    <source>
        <dbReference type="PROSITE" id="PS50975"/>
    </source>
</evidence>
<evidence type="ECO:0000256" key="1">
    <source>
        <dbReference type="PROSITE-ProRule" id="PRU00409"/>
    </source>
</evidence>
<keyword evidence="3" id="KW-0378">Hydrolase</keyword>
<dbReference type="SUPFAM" id="SSF56059">
    <property type="entry name" value="Glutathione synthetase ATP-binding domain-like"/>
    <property type="match status" value="1"/>
</dbReference>
<accession>A0A955L0B1</accession>
<dbReference type="Proteomes" id="UP000775877">
    <property type="component" value="Unassembled WGS sequence"/>
</dbReference>
<feature type="domain" description="ATP-grasp" evidence="2">
    <location>
        <begin position="45"/>
        <end position="309"/>
    </location>
</feature>
<dbReference type="InterPro" id="IPR011761">
    <property type="entry name" value="ATP-grasp"/>
</dbReference>
<evidence type="ECO:0000313" key="3">
    <source>
        <dbReference type="EMBL" id="MCA9380837.1"/>
    </source>
</evidence>
<dbReference type="AlphaFoldDB" id="A0A955L0B1"/>
<dbReference type="InterPro" id="IPR021109">
    <property type="entry name" value="Peptidase_aspartic_dom_sf"/>
</dbReference>
<dbReference type="GO" id="GO:0009432">
    <property type="term" value="P:SOS response"/>
    <property type="evidence" value="ECO:0007669"/>
    <property type="project" value="TreeGrafter"/>
</dbReference>
<dbReference type="PANTHER" id="PTHR21621">
    <property type="entry name" value="RIBOSOMAL PROTEIN S6 MODIFICATION PROTEIN"/>
    <property type="match status" value="1"/>
</dbReference>
<keyword evidence="1" id="KW-0547">Nucleotide-binding</keyword>
<keyword evidence="1" id="KW-0067">ATP-binding</keyword>
<dbReference type="Pfam" id="PF05618">
    <property type="entry name" value="Zn_protease"/>
    <property type="match status" value="1"/>
</dbReference>
<evidence type="ECO:0000313" key="4">
    <source>
        <dbReference type="Proteomes" id="UP000775877"/>
    </source>
</evidence>
<dbReference type="GO" id="GO:0018169">
    <property type="term" value="F:ribosomal S6-glutamic acid ligase activity"/>
    <property type="evidence" value="ECO:0007669"/>
    <property type="project" value="TreeGrafter"/>
</dbReference>
<organism evidence="3 4">
    <name type="scientific">Candidatus Dojkabacteria bacterium</name>
    <dbReference type="NCBI Taxonomy" id="2099670"/>
    <lineage>
        <taxon>Bacteria</taxon>
        <taxon>Candidatus Dojkabacteria</taxon>
    </lineage>
</organism>
<dbReference type="Pfam" id="PF14397">
    <property type="entry name" value="ATPgrasp_ST"/>
    <property type="match status" value="1"/>
</dbReference>
<dbReference type="InterPro" id="IPR008503">
    <property type="entry name" value="Asp_endopeptidase"/>
</dbReference>
<dbReference type="GO" id="GO:0008233">
    <property type="term" value="F:peptidase activity"/>
    <property type="evidence" value="ECO:0007669"/>
    <property type="project" value="UniProtKB-KW"/>
</dbReference>
<reference evidence="3" key="2">
    <citation type="journal article" date="2021" name="Microbiome">
        <title>Successional dynamics and alternative stable states in a saline activated sludge microbial community over 9 years.</title>
        <authorList>
            <person name="Wang Y."/>
            <person name="Ye J."/>
            <person name="Ju F."/>
            <person name="Liu L."/>
            <person name="Boyd J.A."/>
            <person name="Deng Y."/>
            <person name="Parks D.H."/>
            <person name="Jiang X."/>
            <person name="Yin X."/>
            <person name="Woodcroft B.J."/>
            <person name="Tyson G.W."/>
            <person name="Hugenholtz P."/>
            <person name="Polz M.F."/>
            <person name="Zhang T."/>
        </authorList>
    </citation>
    <scope>NUCLEOTIDE SEQUENCE</scope>
    <source>
        <strain evidence="3">HKST-UBA13</strain>
    </source>
</reference>
<keyword evidence="3" id="KW-0645">Protease</keyword>
<dbReference type="PANTHER" id="PTHR21621:SF0">
    <property type="entry name" value="BETA-CITRYLGLUTAMATE SYNTHASE B-RELATED"/>
    <property type="match status" value="1"/>
</dbReference>
<dbReference type="GO" id="GO:0046872">
    <property type="term" value="F:metal ion binding"/>
    <property type="evidence" value="ECO:0007669"/>
    <property type="project" value="InterPro"/>
</dbReference>
<dbReference type="Gene3D" id="3.30.470.20">
    <property type="entry name" value="ATP-grasp fold, B domain"/>
    <property type="match status" value="2"/>
</dbReference>
<gene>
    <name evidence="3" type="ORF">KC678_01090</name>
</gene>
<dbReference type="GO" id="GO:0006508">
    <property type="term" value="P:proteolysis"/>
    <property type="evidence" value="ECO:0007669"/>
    <property type="project" value="UniProtKB-KW"/>
</dbReference>
<sequence length="476" mass="53157">MIDLLRRIGKNRKTVLGLNERYLEYIRPYNLSPAIEIADDKVLTKEVLSAHDIPVPETIAVIRSYDDLNHIDFDAFPSSFVIKPVHGVRGGGVEIIYNRDKNGEWIMSRGRRIDLEGIKSLCRDIIDGRYSLHQERDTVLVEERIKSHKAFRYYSYKGTPDVRVIVFNNIPVIGMLRLPTEQSDGRANLDLGAIGAGIDMAVGKTTFAISGKSGLIEKTPKYNLPVSGLRIPYWTKILRYSIEASKVSGLGFATIDFLIDKEKGPMIVELNARPGISIQLANQVGLRARLKKAAGIKVKTTEKGIRLAKDLFGGEIEEGIEAISGKQVIGLIENVKIFGKDEKEEVTKAKIDTGASSTSIDEKLAIKLGYEDAINHARSILGESKVYFSRDEIKKDANEQKWEERLEEHPDIVDTAIIKQSNGITYRITVEMEFELSGTRVIGLVNIVSRSGLSYKVLIGKKDLKKFLIDPSKKST</sequence>
<dbReference type="GO" id="GO:0005524">
    <property type="term" value="F:ATP binding"/>
    <property type="evidence" value="ECO:0007669"/>
    <property type="project" value="UniProtKB-UniRule"/>
</dbReference>
<reference evidence="3" key="1">
    <citation type="submission" date="2020-04" db="EMBL/GenBank/DDBJ databases">
        <authorList>
            <person name="Zhang T."/>
        </authorList>
    </citation>
    <scope>NUCLEOTIDE SEQUENCE</scope>
    <source>
        <strain evidence="3">HKST-UBA13</strain>
    </source>
</reference>
<dbReference type="EMBL" id="JAGQLJ010000019">
    <property type="protein sequence ID" value="MCA9380837.1"/>
    <property type="molecule type" value="Genomic_DNA"/>
</dbReference>
<dbReference type="SUPFAM" id="SSF50630">
    <property type="entry name" value="Acid proteases"/>
    <property type="match status" value="1"/>
</dbReference>
<protein>
    <submittedName>
        <fullName evidence="3">ATP-dependent zinc protease</fullName>
    </submittedName>
</protein>
<dbReference type="Gene3D" id="2.40.70.10">
    <property type="entry name" value="Acid Proteases"/>
    <property type="match status" value="1"/>
</dbReference>
<dbReference type="InterPro" id="IPR039523">
    <property type="entry name" value="RimK-rel_E_lig_ATP-grasp"/>
</dbReference>
<comment type="caution">
    <text evidence="3">The sequence shown here is derived from an EMBL/GenBank/DDBJ whole genome shotgun (WGS) entry which is preliminary data.</text>
</comment>
<proteinExistence type="predicted"/>
<dbReference type="PROSITE" id="PS50975">
    <property type="entry name" value="ATP_GRASP"/>
    <property type="match status" value="1"/>
</dbReference>
<dbReference type="GO" id="GO:0005737">
    <property type="term" value="C:cytoplasm"/>
    <property type="evidence" value="ECO:0007669"/>
    <property type="project" value="TreeGrafter"/>
</dbReference>